<dbReference type="EMBL" id="CATOUU010000914">
    <property type="protein sequence ID" value="CAI9959075.1"/>
    <property type="molecule type" value="Genomic_DNA"/>
</dbReference>
<organism evidence="1">
    <name type="scientific">Hexamita inflata</name>
    <dbReference type="NCBI Taxonomy" id="28002"/>
    <lineage>
        <taxon>Eukaryota</taxon>
        <taxon>Metamonada</taxon>
        <taxon>Diplomonadida</taxon>
        <taxon>Hexamitidae</taxon>
        <taxon>Hexamitinae</taxon>
        <taxon>Hexamita</taxon>
    </lineage>
</organism>
<gene>
    <name evidence="2" type="ORF">HINF_LOCUS46703</name>
    <name evidence="1" type="ORF">HINF_LOCUS46720</name>
</gene>
<reference evidence="2 3" key="2">
    <citation type="submission" date="2024-07" db="EMBL/GenBank/DDBJ databases">
        <authorList>
            <person name="Akdeniz Z."/>
        </authorList>
    </citation>
    <scope>NUCLEOTIDE SEQUENCE [LARGE SCALE GENOMIC DNA]</scope>
</reference>
<accession>A0AA86QX25</accession>
<proteinExistence type="predicted"/>
<dbReference type="AlphaFoldDB" id="A0AA86QX25"/>
<evidence type="ECO:0000313" key="3">
    <source>
        <dbReference type="Proteomes" id="UP001642409"/>
    </source>
</evidence>
<name>A0AA86QX25_9EUKA</name>
<evidence type="ECO:0000313" key="2">
    <source>
        <dbReference type="EMBL" id="CAL6055768.1"/>
    </source>
</evidence>
<dbReference type="EMBL" id="CAXDID020000207">
    <property type="protein sequence ID" value="CAL6055768.1"/>
    <property type="molecule type" value="Genomic_DNA"/>
</dbReference>
<sequence>MTFCNFVKIRITAKETQLAVYLLSKSIPNQLPIQQIILYYFISFCFHSSIFTGHSNLFISLPLQNTMSYYAPISKKKLIKTQTQKRNHPNPIYDIKEVEEDFEPLSKIIQLMERKEDRYNNYDQSVSSEVCWDQSSRKNVSLKRISIVNGTKHIENISIPTIINQTLDRSFDDLYNMFGDL</sequence>
<dbReference type="Proteomes" id="UP001642409">
    <property type="component" value="Unassembled WGS sequence"/>
</dbReference>
<keyword evidence="3" id="KW-1185">Reference proteome</keyword>
<evidence type="ECO:0000313" key="1">
    <source>
        <dbReference type="EMBL" id="CAI9959075.1"/>
    </source>
</evidence>
<reference evidence="1" key="1">
    <citation type="submission" date="2023-06" db="EMBL/GenBank/DDBJ databases">
        <authorList>
            <person name="Kurt Z."/>
        </authorList>
    </citation>
    <scope>NUCLEOTIDE SEQUENCE</scope>
</reference>
<protein>
    <submittedName>
        <fullName evidence="2">Hypothetical_protein</fullName>
    </submittedName>
</protein>
<comment type="caution">
    <text evidence="1">The sequence shown here is derived from an EMBL/GenBank/DDBJ whole genome shotgun (WGS) entry which is preliminary data.</text>
</comment>